<dbReference type="Pfam" id="PF15306">
    <property type="entry name" value="LIN37"/>
    <property type="match status" value="1"/>
</dbReference>
<accession>A0A914UK11</accession>
<dbReference type="AlphaFoldDB" id="A0A914UK11"/>
<organism evidence="2 3">
    <name type="scientific">Plectus sambesii</name>
    <dbReference type="NCBI Taxonomy" id="2011161"/>
    <lineage>
        <taxon>Eukaryota</taxon>
        <taxon>Metazoa</taxon>
        <taxon>Ecdysozoa</taxon>
        <taxon>Nematoda</taxon>
        <taxon>Chromadorea</taxon>
        <taxon>Plectida</taxon>
        <taxon>Plectina</taxon>
        <taxon>Plectoidea</taxon>
        <taxon>Plectidae</taxon>
        <taxon>Plectus</taxon>
    </lineage>
</organism>
<dbReference type="PANTHER" id="PTHR31336">
    <property type="entry name" value="LIN37 HOMOLOG"/>
    <property type="match status" value="1"/>
</dbReference>
<sequence>MQSPSKTQANRKAPESPDMKFARNRLGNLLSGMRGSDVPPPIARLQQNRESPYDSGDEYADDDSRKDPFAFGGDSTGRRGTSGRRGRGPGRRPRERRVVFELRGKPFELRDSGKEEAVFSLCRTWMRGKEDDIVKNEPDEPNLYPQPADDCLDLLATKEIHSLPHPRSDVAEPPLVPAYVKKAATPAQLDVNDAQAIISDYMPHWRATKKRWTEHTKLREKRYSKSIQLLETVFSIAQQNQLMA</sequence>
<evidence type="ECO:0000256" key="1">
    <source>
        <dbReference type="SAM" id="MobiDB-lite"/>
    </source>
</evidence>
<feature type="compositionally biased region" description="Polar residues" evidence="1">
    <location>
        <begin position="1"/>
        <end position="10"/>
    </location>
</feature>
<dbReference type="GO" id="GO:0000122">
    <property type="term" value="P:negative regulation of transcription by RNA polymerase II"/>
    <property type="evidence" value="ECO:0007669"/>
    <property type="project" value="TreeGrafter"/>
</dbReference>
<keyword evidence="2" id="KW-1185">Reference proteome</keyword>
<name>A0A914UK11_9BILA</name>
<feature type="region of interest" description="Disordered" evidence="1">
    <location>
        <begin position="1"/>
        <end position="96"/>
    </location>
</feature>
<feature type="compositionally biased region" description="Basic and acidic residues" evidence="1">
    <location>
        <begin position="12"/>
        <end position="21"/>
    </location>
</feature>
<evidence type="ECO:0000313" key="2">
    <source>
        <dbReference type="Proteomes" id="UP000887566"/>
    </source>
</evidence>
<dbReference type="GO" id="GO:0031523">
    <property type="term" value="C:Myb complex"/>
    <property type="evidence" value="ECO:0007669"/>
    <property type="project" value="TreeGrafter"/>
</dbReference>
<dbReference type="PANTHER" id="PTHR31336:SF3">
    <property type="entry name" value="PROTEIN LIN-37 HOMOLOG"/>
    <property type="match status" value="1"/>
</dbReference>
<dbReference type="GO" id="GO:0017053">
    <property type="term" value="C:transcription repressor complex"/>
    <property type="evidence" value="ECO:0007669"/>
    <property type="project" value="InterPro"/>
</dbReference>
<reference evidence="3" key="1">
    <citation type="submission" date="2022-11" db="UniProtKB">
        <authorList>
            <consortium name="WormBaseParasite"/>
        </authorList>
    </citation>
    <scope>IDENTIFICATION</scope>
</reference>
<dbReference type="Proteomes" id="UP000887566">
    <property type="component" value="Unplaced"/>
</dbReference>
<evidence type="ECO:0000313" key="3">
    <source>
        <dbReference type="WBParaSite" id="PSAMB.scaffold1060size36528.g10736.t1"/>
    </source>
</evidence>
<protein>
    <submittedName>
        <fullName evidence="3">Uncharacterized protein</fullName>
    </submittedName>
</protein>
<dbReference type="InterPro" id="IPR028226">
    <property type="entry name" value="LIN37"/>
</dbReference>
<feature type="compositionally biased region" description="Basic residues" evidence="1">
    <location>
        <begin position="81"/>
        <end position="95"/>
    </location>
</feature>
<proteinExistence type="predicted"/>
<dbReference type="WBParaSite" id="PSAMB.scaffold1060size36528.g10736.t1">
    <property type="protein sequence ID" value="PSAMB.scaffold1060size36528.g10736.t1"/>
    <property type="gene ID" value="PSAMB.scaffold1060size36528.g10736"/>
</dbReference>